<evidence type="ECO:0000313" key="9">
    <source>
        <dbReference type="EMBL" id="KAK8482503.1"/>
    </source>
</evidence>
<evidence type="ECO:0000256" key="5">
    <source>
        <dbReference type="ARBA" id="ARBA00022692"/>
    </source>
</evidence>
<comment type="subcellular location">
    <subcellularLocation>
        <location evidence="1">Plastid</location>
        <location evidence="1">Chloroplast membrane</location>
        <topology evidence="1">Multi-pass membrane protein</topology>
    </subcellularLocation>
</comment>
<evidence type="ECO:0000256" key="3">
    <source>
        <dbReference type="ARBA" id="ARBA00022528"/>
    </source>
</evidence>
<comment type="caution">
    <text evidence="9">The sequence shown here is derived from an EMBL/GenBank/DDBJ whole genome shotgun (WGS) entry which is preliminary data.</text>
</comment>
<dbReference type="InterPro" id="IPR021825">
    <property type="entry name" value="RETICULATA-related"/>
</dbReference>
<dbReference type="EMBL" id="JBBPBM010001708">
    <property type="protein sequence ID" value="KAK8482503.1"/>
    <property type="molecule type" value="Genomic_DNA"/>
</dbReference>
<dbReference type="Pfam" id="PF11891">
    <property type="entry name" value="RETICULATA-like"/>
    <property type="match status" value="1"/>
</dbReference>
<gene>
    <name evidence="9" type="ORF">V6N12_018790</name>
</gene>
<keyword evidence="8" id="KW-0472">Membrane</keyword>
<evidence type="ECO:0000256" key="6">
    <source>
        <dbReference type="ARBA" id="ARBA00022946"/>
    </source>
</evidence>
<sequence>MAVLMELAVAASAVEVAEEEMAITTIRTGLAIDPKQSWLSLSCIQAGRTFGSLPKDLAGAIEAGKVPGPIVHRYFEFEKSPVYSWLLNFGRFKERLLADDLFFTKVGIECGVGIFTECAAELEKRRERITKELDFAFAGVVLALVADFMLVWLPAPTVSLRPPVALSAGAISNLFYNCPDNAFQEHLIPCYTELVQFCGSGYGVHLSVSGNLRYQIIAGVIEQRILEPLLQHHKIILSATCFAVRAGNSTFLGSLM</sequence>
<keyword evidence="10" id="KW-1185">Reference proteome</keyword>
<dbReference type="PANTHER" id="PTHR31620">
    <property type="entry name" value="PROTEIN RETICULATA-RELATED 2, CHLOROPLASTIC-RELATED"/>
    <property type="match status" value="1"/>
</dbReference>
<accession>A0ABR1ZPB4</accession>
<comment type="similarity">
    <text evidence="2">Belongs to the RETICULATA family.</text>
</comment>
<dbReference type="PANTHER" id="PTHR31620:SF8">
    <property type="entry name" value="PROTEIN RETICULATA-RELATED 4, CHLOROPLASTIC-LIKE"/>
    <property type="match status" value="1"/>
</dbReference>
<keyword evidence="7" id="KW-1133">Transmembrane helix</keyword>
<keyword evidence="5" id="KW-0812">Transmembrane</keyword>
<evidence type="ECO:0000256" key="1">
    <source>
        <dbReference type="ARBA" id="ARBA00004508"/>
    </source>
</evidence>
<dbReference type="Proteomes" id="UP001472677">
    <property type="component" value="Unassembled WGS sequence"/>
</dbReference>
<protein>
    <submittedName>
        <fullName evidence="9">Uncharacterized protein</fullName>
    </submittedName>
</protein>
<evidence type="ECO:0000256" key="4">
    <source>
        <dbReference type="ARBA" id="ARBA00022640"/>
    </source>
</evidence>
<proteinExistence type="inferred from homology"/>
<keyword evidence="4" id="KW-0934">Plastid</keyword>
<organism evidence="9 10">
    <name type="scientific">Hibiscus sabdariffa</name>
    <name type="common">roselle</name>
    <dbReference type="NCBI Taxonomy" id="183260"/>
    <lineage>
        <taxon>Eukaryota</taxon>
        <taxon>Viridiplantae</taxon>
        <taxon>Streptophyta</taxon>
        <taxon>Embryophyta</taxon>
        <taxon>Tracheophyta</taxon>
        <taxon>Spermatophyta</taxon>
        <taxon>Magnoliopsida</taxon>
        <taxon>eudicotyledons</taxon>
        <taxon>Gunneridae</taxon>
        <taxon>Pentapetalae</taxon>
        <taxon>rosids</taxon>
        <taxon>malvids</taxon>
        <taxon>Malvales</taxon>
        <taxon>Malvaceae</taxon>
        <taxon>Malvoideae</taxon>
        <taxon>Hibiscus</taxon>
    </lineage>
</organism>
<evidence type="ECO:0000256" key="8">
    <source>
        <dbReference type="ARBA" id="ARBA00023136"/>
    </source>
</evidence>
<name>A0ABR1ZPB4_9ROSI</name>
<keyword evidence="6" id="KW-0809">Transit peptide</keyword>
<evidence type="ECO:0000313" key="10">
    <source>
        <dbReference type="Proteomes" id="UP001472677"/>
    </source>
</evidence>
<reference evidence="9 10" key="1">
    <citation type="journal article" date="2024" name="G3 (Bethesda)">
        <title>Genome assembly of Hibiscus sabdariffa L. provides insights into metabolisms of medicinal natural products.</title>
        <authorList>
            <person name="Kim T."/>
        </authorList>
    </citation>
    <scope>NUCLEOTIDE SEQUENCE [LARGE SCALE GENOMIC DNA]</scope>
    <source>
        <strain evidence="9">TK-2024</strain>
        <tissue evidence="9">Old leaves</tissue>
    </source>
</reference>
<evidence type="ECO:0000256" key="7">
    <source>
        <dbReference type="ARBA" id="ARBA00022989"/>
    </source>
</evidence>
<evidence type="ECO:0000256" key="2">
    <source>
        <dbReference type="ARBA" id="ARBA00010793"/>
    </source>
</evidence>
<keyword evidence="3" id="KW-0150">Chloroplast</keyword>